<dbReference type="Gene3D" id="3.40.630.30">
    <property type="match status" value="1"/>
</dbReference>
<gene>
    <name evidence="2" type="ordered locus">Sfri_1109</name>
</gene>
<dbReference type="InterPro" id="IPR016181">
    <property type="entry name" value="Acyl_CoA_acyltransferase"/>
</dbReference>
<name>Q085V3_SHEFN</name>
<reference evidence="2 3" key="1">
    <citation type="submission" date="2006-08" db="EMBL/GenBank/DDBJ databases">
        <title>Complete sequence of Shewanella frigidimarina NCIMB 400.</title>
        <authorList>
            <consortium name="US DOE Joint Genome Institute"/>
            <person name="Copeland A."/>
            <person name="Lucas S."/>
            <person name="Lapidus A."/>
            <person name="Barry K."/>
            <person name="Detter J.C."/>
            <person name="Glavina del Rio T."/>
            <person name="Hammon N."/>
            <person name="Israni S."/>
            <person name="Dalin E."/>
            <person name="Tice H."/>
            <person name="Pitluck S."/>
            <person name="Fredrickson J.K."/>
            <person name="Kolker E."/>
            <person name="McCuel L.A."/>
            <person name="DiChristina T."/>
            <person name="Nealson K.H."/>
            <person name="Newman D."/>
            <person name="Tiedje J.M."/>
            <person name="Zhou J."/>
            <person name="Romine M.F."/>
            <person name="Culley D.E."/>
            <person name="Serres M."/>
            <person name="Chertkov O."/>
            <person name="Brettin T."/>
            <person name="Bruce D."/>
            <person name="Han C."/>
            <person name="Tapia R."/>
            <person name="Gilna P."/>
            <person name="Schmutz J."/>
            <person name="Larimer F."/>
            <person name="Land M."/>
            <person name="Hauser L."/>
            <person name="Kyrpides N."/>
            <person name="Mikhailova N."/>
            <person name="Richardson P."/>
        </authorList>
    </citation>
    <scope>NUCLEOTIDE SEQUENCE [LARGE SCALE GENOMIC DNA]</scope>
    <source>
        <strain evidence="2 3">NCIMB 400</strain>
    </source>
</reference>
<accession>Q085V3</accession>
<dbReference type="SUPFAM" id="SSF55729">
    <property type="entry name" value="Acyl-CoA N-acyltransferases (Nat)"/>
    <property type="match status" value="1"/>
</dbReference>
<dbReference type="PANTHER" id="PTHR43451:SF1">
    <property type="entry name" value="ACETYLTRANSFERASE"/>
    <property type="match status" value="1"/>
</dbReference>
<dbReference type="PANTHER" id="PTHR43451">
    <property type="entry name" value="ACETYLTRANSFERASE (GNAT) FAMILY PROTEIN"/>
    <property type="match status" value="1"/>
</dbReference>
<evidence type="ECO:0000313" key="3">
    <source>
        <dbReference type="Proteomes" id="UP000000684"/>
    </source>
</evidence>
<dbReference type="KEGG" id="sfr:Sfri_1109"/>
<dbReference type="AlphaFoldDB" id="Q085V3"/>
<organism evidence="2 3">
    <name type="scientific">Shewanella frigidimarina (strain NCIMB 400)</name>
    <dbReference type="NCBI Taxonomy" id="318167"/>
    <lineage>
        <taxon>Bacteria</taxon>
        <taxon>Pseudomonadati</taxon>
        <taxon>Pseudomonadota</taxon>
        <taxon>Gammaproteobacteria</taxon>
        <taxon>Alteromonadales</taxon>
        <taxon>Shewanellaceae</taxon>
        <taxon>Shewanella</taxon>
    </lineage>
</organism>
<dbReference type="Pfam" id="PF00583">
    <property type="entry name" value="Acetyltransf_1"/>
    <property type="match status" value="1"/>
</dbReference>
<evidence type="ECO:0000313" key="2">
    <source>
        <dbReference type="EMBL" id="ABI70962.1"/>
    </source>
</evidence>
<dbReference type="CDD" id="cd04301">
    <property type="entry name" value="NAT_SF"/>
    <property type="match status" value="1"/>
</dbReference>
<dbReference type="Proteomes" id="UP000000684">
    <property type="component" value="Chromosome"/>
</dbReference>
<dbReference type="eggNOG" id="COG1247">
    <property type="taxonomic scope" value="Bacteria"/>
</dbReference>
<dbReference type="InterPro" id="IPR052564">
    <property type="entry name" value="N-acetyltrans/Recomb-assoc"/>
</dbReference>
<dbReference type="STRING" id="318167.Sfri_1109"/>
<sequence length="177" mass="20839">MTNLIDWSFFMKNSINQPHQIVDFSASYATQISELYHTAVQGIIHPRYPSIKLNAWSSAPRSTKFWQLRYKRNKAWLALDNQQVIGFISLETHFKHQGYIDCLYVHPDYQQQGIASALYKHLQHWALQQQYPYLNVDASYLSKPLFEAMGFVLQQTSYQQKCGQTFTGFYMKKRIID</sequence>
<protein>
    <submittedName>
        <fullName evidence="2">Acetyltransferase, GNAT family</fullName>
    </submittedName>
</protein>
<keyword evidence="2" id="KW-0808">Transferase</keyword>
<feature type="domain" description="N-acetyltransferase" evidence="1">
    <location>
        <begin position="30"/>
        <end position="176"/>
    </location>
</feature>
<keyword evidence="3" id="KW-1185">Reference proteome</keyword>
<dbReference type="EMBL" id="CP000447">
    <property type="protein sequence ID" value="ABI70962.1"/>
    <property type="molecule type" value="Genomic_DNA"/>
</dbReference>
<dbReference type="InterPro" id="IPR000182">
    <property type="entry name" value="GNAT_dom"/>
</dbReference>
<evidence type="ECO:0000259" key="1">
    <source>
        <dbReference type="PROSITE" id="PS51186"/>
    </source>
</evidence>
<proteinExistence type="predicted"/>
<dbReference type="PROSITE" id="PS51186">
    <property type="entry name" value="GNAT"/>
    <property type="match status" value="1"/>
</dbReference>
<dbReference type="HOGENOM" id="CLU_087351_0_1_6"/>
<dbReference type="GO" id="GO:0016747">
    <property type="term" value="F:acyltransferase activity, transferring groups other than amino-acyl groups"/>
    <property type="evidence" value="ECO:0007669"/>
    <property type="project" value="InterPro"/>
</dbReference>